<keyword evidence="2" id="KW-1185">Reference proteome</keyword>
<dbReference type="Proteomes" id="UP000789920">
    <property type="component" value="Unassembled WGS sequence"/>
</dbReference>
<gene>
    <name evidence="1" type="ORF">RPERSI_LOCUS23250</name>
</gene>
<protein>
    <submittedName>
        <fullName evidence="1">10669_t:CDS:1</fullName>
    </submittedName>
</protein>
<reference evidence="1" key="1">
    <citation type="submission" date="2021-06" db="EMBL/GenBank/DDBJ databases">
        <authorList>
            <person name="Kallberg Y."/>
            <person name="Tangrot J."/>
            <person name="Rosling A."/>
        </authorList>
    </citation>
    <scope>NUCLEOTIDE SEQUENCE</scope>
    <source>
        <strain evidence="1">MA461A</strain>
    </source>
</reference>
<feature type="non-terminal residue" evidence="1">
    <location>
        <position position="1"/>
    </location>
</feature>
<organism evidence="1 2">
    <name type="scientific">Racocetra persica</name>
    <dbReference type="NCBI Taxonomy" id="160502"/>
    <lineage>
        <taxon>Eukaryota</taxon>
        <taxon>Fungi</taxon>
        <taxon>Fungi incertae sedis</taxon>
        <taxon>Mucoromycota</taxon>
        <taxon>Glomeromycotina</taxon>
        <taxon>Glomeromycetes</taxon>
        <taxon>Diversisporales</taxon>
        <taxon>Gigasporaceae</taxon>
        <taxon>Racocetra</taxon>
    </lineage>
</organism>
<accession>A0ACA9RWY2</accession>
<name>A0ACA9RWY2_9GLOM</name>
<feature type="non-terminal residue" evidence="1">
    <location>
        <position position="53"/>
    </location>
</feature>
<dbReference type="EMBL" id="CAJVQC010072085">
    <property type="protein sequence ID" value="CAG8811186.1"/>
    <property type="molecule type" value="Genomic_DNA"/>
</dbReference>
<evidence type="ECO:0000313" key="1">
    <source>
        <dbReference type="EMBL" id="CAG8811186.1"/>
    </source>
</evidence>
<comment type="caution">
    <text evidence="1">The sequence shown here is derived from an EMBL/GenBank/DDBJ whole genome shotgun (WGS) entry which is preliminary data.</text>
</comment>
<sequence>TRRKKWNGYEPNTSIRIKSNVQDKYYKYNYPNYSQKEKQIVAREKVLSEAVEE</sequence>
<evidence type="ECO:0000313" key="2">
    <source>
        <dbReference type="Proteomes" id="UP000789920"/>
    </source>
</evidence>
<proteinExistence type="predicted"/>